<dbReference type="EMBL" id="CAJNOR010000335">
    <property type="protein sequence ID" value="CAF0883525.1"/>
    <property type="molecule type" value="Genomic_DNA"/>
</dbReference>
<dbReference type="Pfam" id="PF00255">
    <property type="entry name" value="GSHPx"/>
    <property type="match status" value="1"/>
</dbReference>
<dbReference type="GO" id="GO:0004601">
    <property type="term" value="F:peroxidase activity"/>
    <property type="evidence" value="ECO:0007669"/>
    <property type="project" value="UniProtKB-KW"/>
</dbReference>
<evidence type="ECO:0000256" key="4">
    <source>
        <dbReference type="PROSITE-ProRule" id="PRU00339"/>
    </source>
</evidence>
<evidence type="ECO:0000256" key="3">
    <source>
        <dbReference type="ARBA" id="ARBA00023002"/>
    </source>
</evidence>
<keyword evidence="2 5" id="KW-0575">Peroxidase</keyword>
<evidence type="ECO:0000256" key="2">
    <source>
        <dbReference type="ARBA" id="ARBA00022559"/>
    </source>
</evidence>
<dbReference type="PANTHER" id="PTHR46512:SF10">
    <property type="entry name" value="FK506-BINDING PROTEIN-LIKE"/>
    <property type="match status" value="1"/>
</dbReference>
<dbReference type="PROSITE" id="PS00763">
    <property type="entry name" value="GLUTATHIONE_PEROXID_2"/>
    <property type="match status" value="1"/>
</dbReference>
<feature type="transmembrane region" description="Helical" evidence="6">
    <location>
        <begin position="280"/>
        <end position="298"/>
    </location>
</feature>
<accession>A0A813YF70</accession>
<dbReference type="PROSITE" id="PS50005">
    <property type="entry name" value="TPR"/>
    <property type="match status" value="1"/>
</dbReference>
<dbReference type="PANTHER" id="PTHR46512">
    <property type="entry name" value="PEPTIDYLPROLYL ISOMERASE"/>
    <property type="match status" value="1"/>
</dbReference>
<protein>
    <recommendedName>
        <fullName evidence="5">Glutathione peroxidase</fullName>
    </recommendedName>
</protein>
<keyword evidence="8" id="KW-1185">Reference proteome</keyword>
<dbReference type="Gene3D" id="1.25.40.10">
    <property type="entry name" value="Tetratricopeptide repeat domain"/>
    <property type="match status" value="1"/>
</dbReference>
<reference evidence="7" key="1">
    <citation type="submission" date="2021-02" db="EMBL/GenBank/DDBJ databases">
        <authorList>
            <person name="Nowell W R."/>
        </authorList>
    </citation>
    <scope>NUCLEOTIDE SEQUENCE</scope>
</reference>
<dbReference type="SUPFAM" id="SSF52833">
    <property type="entry name" value="Thioredoxin-like"/>
    <property type="match status" value="1"/>
</dbReference>
<dbReference type="InterPro" id="IPR019734">
    <property type="entry name" value="TPR_rpt"/>
</dbReference>
<sequence>MIEYNIPDDVIFTKTIIERGQGLYAPNEGSKCQIKLEFCPNDYSLAEHTYVDLLPLNEEINIQLGFYSSIISNYVHKCLFTMKQNELSRITFQLPTDSTPMNITIHLLSFERSPEIYSLSLDNLYEFALKHKENANKFFQAKSYLQAFKLYHRSLCYILNFVNEQPSNEYLDKFNQLILSIYSNMSACQLIYGNYQNVIENCSSALDIDPNYVKALYRRGSAYGNLNDYELAMKDLQLANQLEPNDKKIEESLKSTKQREKNSQSIIYAKLFLLSLKSRFFQMIFIWILFIGITNVMSEDFYSFTVKDWQGNNVSLEQYRGKVTLVVNVASECSYTDSHYEALVGIQEKLNKANRNVFQVLAFPSNQFGNQEPNSDRHIQAWAKDMFDINFPIFAKGAVVEEEVENADELPDVWRFLSEKTEPPNWNFWKYLIDPNGNVIQAYSPQITVRQVYPDIKKLLFKHNLIDKSEL</sequence>
<dbReference type="PROSITE" id="PS51355">
    <property type="entry name" value="GLUTATHIONE_PEROXID_3"/>
    <property type="match status" value="1"/>
</dbReference>
<dbReference type="SMART" id="SM00028">
    <property type="entry name" value="TPR"/>
    <property type="match status" value="2"/>
</dbReference>
<feature type="repeat" description="TPR" evidence="4">
    <location>
        <begin position="213"/>
        <end position="246"/>
    </location>
</feature>
<keyword evidence="6" id="KW-0812">Transmembrane</keyword>
<evidence type="ECO:0000313" key="7">
    <source>
        <dbReference type="EMBL" id="CAF0883525.1"/>
    </source>
</evidence>
<dbReference type="InterPro" id="IPR000889">
    <property type="entry name" value="Glutathione_peroxidase"/>
</dbReference>
<dbReference type="Gene3D" id="3.40.30.10">
    <property type="entry name" value="Glutaredoxin"/>
    <property type="match status" value="1"/>
</dbReference>
<dbReference type="InterPro" id="IPR050754">
    <property type="entry name" value="FKBP4/5/8-like"/>
</dbReference>
<evidence type="ECO:0000256" key="5">
    <source>
        <dbReference type="RuleBase" id="RU000499"/>
    </source>
</evidence>
<dbReference type="SUPFAM" id="SSF48452">
    <property type="entry name" value="TPR-like"/>
    <property type="match status" value="1"/>
</dbReference>
<proteinExistence type="inferred from homology"/>
<name>A0A813YF70_ADIRI</name>
<evidence type="ECO:0000313" key="8">
    <source>
        <dbReference type="Proteomes" id="UP000663828"/>
    </source>
</evidence>
<organism evidence="7 8">
    <name type="scientific">Adineta ricciae</name>
    <name type="common">Rotifer</name>
    <dbReference type="NCBI Taxonomy" id="249248"/>
    <lineage>
        <taxon>Eukaryota</taxon>
        <taxon>Metazoa</taxon>
        <taxon>Spiralia</taxon>
        <taxon>Gnathifera</taxon>
        <taxon>Rotifera</taxon>
        <taxon>Eurotatoria</taxon>
        <taxon>Bdelloidea</taxon>
        <taxon>Adinetida</taxon>
        <taxon>Adinetidae</taxon>
        <taxon>Adineta</taxon>
    </lineage>
</organism>
<dbReference type="InterPro" id="IPR011990">
    <property type="entry name" value="TPR-like_helical_dom_sf"/>
</dbReference>
<comment type="caution">
    <text evidence="7">The sequence shown here is derived from an EMBL/GenBank/DDBJ whole genome shotgun (WGS) entry which is preliminary data.</text>
</comment>
<dbReference type="InterPro" id="IPR036249">
    <property type="entry name" value="Thioredoxin-like_sf"/>
</dbReference>
<evidence type="ECO:0000256" key="1">
    <source>
        <dbReference type="ARBA" id="ARBA00006926"/>
    </source>
</evidence>
<dbReference type="PRINTS" id="PR01011">
    <property type="entry name" value="GLUTPROXDASE"/>
</dbReference>
<dbReference type="GO" id="GO:0006979">
    <property type="term" value="P:response to oxidative stress"/>
    <property type="evidence" value="ECO:0007669"/>
    <property type="project" value="InterPro"/>
</dbReference>
<keyword evidence="6" id="KW-1133">Transmembrane helix</keyword>
<dbReference type="AlphaFoldDB" id="A0A813YF70"/>
<dbReference type="Proteomes" id="UP000663828">
    <property type="component" value="Unassembled WGS sequence"/>
</dbReference>
<evidence type="ECO:0000256" key="6">
    <source>
        <dbReference type="SAM" id="Phobius"/>
    </source>
</evidence>
<keyword evidence="3 5" id="KW-0560">Oxidoreductase</keyword>
<dbReference type="InterPro" id="IPR029760">
    <property type="entry name" value="GPX_CS"/>
</dbReference>
<gene>
    <name evidence="7" type="ORF">XAT740_LOCUS7129</name>
</gene>
<dbReference type="CDD" id="cd00340">
    <property type="entry name" value="GSH_Peroxidase"/>
    <property type="match status" value="1"/>
</dbReference>
<keyword evidence="4" id="KW-0802">TPR repeat</keyword>
<keyword evidence="6" id="KW-0472">Membrane</keyword>
<comment type="similarity">
    <text evidence="1 5">Belongs to the glutathione peroxidase family.</text>
</comment>